<keyword evidence="2" id="KW-1185">Reference proteome</keyword>
<organism evidence="1 2">
    <name type="scientific">Aureliella helgolandensis</name>
    <dbReference type="NCBI Taxonomy" id="2527968"/>
    <lineage>
        <taxon>Bacteria</taxon>
        <taxon>Pseudomonadati</taxon>
        <taxon>Planctomycetota</taxon>
        <taxon>Planctomycetia</taxon>
        <taxon>Pirellulales</taxon>
        <taxon>Pirellulaceae</taxon>
        <taxon>Aureliella</taxon>
    </lineage>
</organism>
<protein>
    <submittedName>
        <fullName evidence="1">Uncharacterized protein</fullName>
    </submittedName>
</protein>
<dbReference type="KEGG" id="ahel:Q31a_21830"/>
<name>A0A518G5M3_9BACT</name>
<reference evidence="1 2" key="1">
    <citation type="submission" date="2019-02" db="EMBL/GenBank/DDBJ databases">
        <title>Deep-cultivation of Planctomycetes and their phenomic and genomic characterization uncovers novel biology.</title>
        <authorList>
            <person name="Wiegand S."/>
            <person name="Jogler M."/>
            <person name="Boedeker C."/>
            <person name="Pinto D."/>
            <person name="Vollmers J."/>
            <person name="Rivas-Marin E."/>
            <person name="Kohn T."/>
            <person name="Peeters S.H."/>
            <person name="Heuer A."/>
            <person name="Rast P."/>
            <person name="Oberbeckmann S."/>
            <person name="Bunk B."/>
            <person name="Jeske O."/>
            <person name="Meyerdierks A."/>
            <person name="Storesund J.E."/>
            <person name="Kallscheuer N."/>
            <person name="Luecker S."/>
            <person name="Lage O.M."/>
            <person name="Pohl T."/>
            <person name="Merkel B.J."/>
            <person name="Hornburger P."/>
            <person name="Mueller R.-W."/>
            <person name="Bruemmer F."/>
            <person name="Labrenz M."/>
            <person name="Spormann A.M."/>
            <person name="Op den Camp H."/>
            <person name="Overmann J."/>
            <person name="Amann R."/>
            <person name="Jetten M.S.M."/>
            <person name="Mascher T."/>
            <person name="Medema M.H."/>
            <person name="Devos D.P."/>
            <person name="Kaster A.-K."/>
            <person name="Ovreas L."/>
            <person name="Rohde M."/>
            <person name="Galperin M.Y."/>
            <person name="Jogler C."/>
        </authorList>
    </citation>
    <scope>NUCLEOTIDE SEQUENCE [LARGE SCALE GENOMIC DNA]</scope>
    <source>
        <strain evidence="1 2">Q31a</strain>
    </source>
</reference>
<evidence type="ECO:0000313" key="2">
    <source>
        <dbReference type="Proteomes" id="UP000318017"/>
    </source>
</evidence>
<dbReference type="Proteomes" id="UP000318017">
    <property type="component" value="Chromosome"/>
</dbReference>
<proteinExistence type="predicted"/>
<dbReference type="EMBL" id="CP036298">
    <property type="protein sequence ID" value="QDV23874.1"/>
    <property type="molecule type" value="Genomic_DNA"/>
</dbReference>
<gene>
    <name evidence="1" type="ORF">Q31a_21830</name>
</gene>
<evidence type="ECO:0000313" key="1">
    <source>
        <dbReference type="EMBL" id="QDV23874.1"/>
    </source>
</evidence>
<dbReference type="AlphaFoldDB" id="A0A518G5M3"/>
<accession>A0A518G5M3</accession>
<sequence>MPLRLSDFEMPDTIPRLLARFEVKDNNGNDYILSHYVTSTQVGMSKGMYRRDPLQYFLTEDRQLVRWVAEGRFEICSNANTELFSSDYQAP</sequence>